<proteinExistence type="inferred from homology"/>
<evidence type="ECO:0000256" key="6">
    <source>
        <dbReference type="ARBA" id="ARBA00023296"/>
    </source>
</evidence>
<keyword evidence="6 7" id="KW-1160">Virus entry into host cell</keyword>
<comment type="function">
    <text evidence="7 8">Forms an icosahedral capsid with a T=7 symmetry and a 50 nm diameter. The capsid is composed of 72 pentamers linked to each other by disulfide bonds and associated with L2 proteins. Binds to heparan sulfate proteoglycans on cell surface of basal layer keratinocytes to provide initial virion attachment. This binding mediates a conformational change in the virus capsid that facilitates efficient infection. The virion enters the host cell via endocytosis. During virus trafficking, L1 protein dissociates from the viral DNA and the genomic DNA is released to the host nucleus. The virion assembly takes place within the cell nucleus. Encapsulates the genomic DNA together with protein L2.</text>
</comment>
<evidence type="ECO:0000256" key="2">
    <source>
        <dbReference type="ARBA" id="ARBA00022581"/>
    </source>
</evidence>
<dbReference type="InterPro" id="IPR036973">
    <property type="entry name" value="Capsid_L1_sf_Papillomavir"/>
</dbReference>
<keyword evidence="3 7" id="KW-1161">Viral attachment to host cell</keyword>
<comment type="subcellular location">
    <subcellularLocation>
        <location evidence="7">Virion</location>
    </subcellularLocation>
    <subcellularLocation>
        <location evidence="7">Host nucleus</location>
    </subcellularLocation>
</comment>
<dbReference type="Proteomes" id="UP001243762">
    <property type="component" value="Segment"/>
</dbReference>
<dbReference type="GO" id="GO:0075509">
    <property type="term" value="P:endocytosis involved in viral entry into host cell"/>
    <property type="evidence" value="ECO:0007669"/>
    <property type="project" value="UniProtKB-KW"/>
</dbReference>
<accession>A0AAE6D0N3</accession>
<keyword evidence="8" id="KW-1145">T=7 icosahedral capsid protein</keyword>
<keyword evidence="7" id="KW-1015">Disulfide bond</keyword>
<reference evidence="10" key="2">
    <citation type="submission" date="2019-01" db="EMBL/GenBank/DDBJ databases">
        <authorList>
            <person name="Ping L."/>
            <person name="Ye Q."/>
            <person name="Cheng X."/>
            <person name="Ji-Hua Z."/>
            <person name="Wei-Hong Y."/>
            <person name="Qiong W."/>
            <person name="Jin-Yan L."/>
            <person name="Xi H."/>
            <person name="Yun-Zhi Z."/>
            <person name="Xing-Yi G."/>
        </authorList>
    </citation>
    <scope>NUCLEOTIDE SEQUENCE</scope>
</reference>
<evidence type="ECO:0000256" key="8">
    <source>
        <dbReference type="RuleBase" id="RU361248"/>
    </source>
</evidence>
<sequence>MALWLPNNRMIYMPPTPVAKAESTDAFVQRTDLYYHARSERLLTVGHPYFEIRKEDGTLQVPKVSSSQFRVFRITLPDPNGFAFGDKSVYDSEKERLVWGLRGMEIGRGQPLGIGVTGHPLMNRLDDVENPSKYNTSQSNDNRQNVASDTKQTQLFIVGCAPAKGECWKRARACAGAEHKDGDCPPIELESSHIQDGDMIDIGYGNIDFAELNENRSEVPLDVAHSKCKYPDYIGMSNELYGNNCFFFGRREQMYTRHYFNMAGKLGDSVPEDLMFKAQQDQSQNYVSSSAYFGTPSGSLVSSDAILFNRPYWLQRAQGLNNGILWNNELFVTVADTTRGTNFSISVANKKESEFTAADFNVYLRHVEEYGLDFIFQLCRVPLTNDNLTHLYTMDPDILDNWNLNMAPPATSLEDKYRYIQSLATKCPDDVPPPKKDKYEGESYWVVDLQERFSADLDQFPLGRKFLYQSRSPGLSRTRSRAKRSAQETETASSGKKRRR</sequence>
<keyword evidence="1 7" id="KW-0167">Capsid protein</keyword>
<evidence type="ECO:0000256" key="9">
    <source>
        <dbReference type="SAM" id="MobiDB-lite"/>
    </source>
</evidence>
<comment type="similarity">
    <text evidence="7 8">Belongs to the papillomaviridae L1 protein family.</text>
</comment>
<evidence type="ECO:0000256" key="3">
    <source>
        <dbReference type="ARBA" id="ARBA00022804"/>
    </source>
</evidence>
<evidence type="ECO:0000313" key="10">
    <source>
        <dbReference type="EMBL" id="QBR53195.1"/>
    </source>
</evidence>
<feature type="compositionally biased region" description="Polar residues" evidence="9">
    <location>
        <begin position="132"/>
        <end position="148"/>
    </location>
</feature>
<keyword evidence="7" id="KW-1048">Host nucleus</keyword>
<dbReference type="EMBL" id="MK443497">
    <property type="protein sequence ID" value="QBR53195.1"/>
    <property type="molecule type" value="Genomic_DNA"/>
</dbReference>
<gene>
    <name evidence="7 8 10" type="primary">L1</name>
</gene>
<dbReference type="InterPro" id="IPR002210">
    <property type="entry name" value="Capsid_L1_Papillomavir"/>
</dbReference>
<organism evidence="10 11">
    <name type="scientific">Tree shrew papillomavirus 2</name>
    <dbReference type="NCBI Taxonomy" id="2562516"/>
    <lineage>
        <taxon>Viruses</taxon>
        <taxon>Monodnaviria</taxon>
        <taxon>Shotokuvirae</taxon>
        <taxon>Cossaviricota</taxon>
        <taxon>Papovaviricetes</taxon>
        <taxon>Zurhausenvirales</taxon>
        <taxon>Papillomaviridae</taxon>
    </lineage>
</organism>
<feature type="region of interest" description="Disordered" evidence="9">
    <location>
        <begin position="128"/>
        <end position="148"/>
    </location>
</feature>
<keyword evidence="5 7" id="KW-0426">Late protein</keyword>
<feature type="disulfide bond" description="Interchain (with Cys-174)" evidence="7">
    <location>
        <position position="427"/>
    </location>
</feature>
<evidence type="ECO:0000313" key="11">
    <source>
        <dbReference type="Proteomes" id="UP001243762"/>
    </source>
</evidence>
<comment type="subunit">
    <text evidence="7">Self-assembles into homopentamers. The capsid has an icosahedral symmetry and consists of 72 capsomers, with each capsomer being a pentamer of L1. Interacts with the minor capsid protein L2; this interaction is necessary for viral genome encapsidation. Interacts with protein E2; this interaction enhances E2-dependent replication and transcription activation.</text>
</comment>
<evidence type="ECO:0000256" key="7">
    <source>
        <dbReference type="HAMAP-Rule" id="MF_04002"/>
    </source>
</evidence>
<keyword evidence="7" id="KW-1162">Viral penetration into host cytoplasm</keyword>
<evidence type="ECO:0000256" key="4">
    <source>
        <dbReference type="ARBA" id="ARBA00022844"/>
    </source>
</evidence>
<dbReference type="SUPFAM" id="SSF88648">
    <property type="entry name" value="Group I dsDNA viruses"/>
    <property type="match status" value="1"/>
</dbReference>
<feature type="region of interest" description="Disordered" evidence="9">
    <location>
        <begin position="471"/>
        <end position="500"/>
    </location>
</feature>
<keyword evidence="7" id="KW-1164">Virus endocytosis by host</keyword>
<feature type="disulfide bond" description="Interchain (with Cys-427)" evidence="7">
    <location>
        <position position="174"/>
    </location>
</feature>
<dbReference type="GO" id="GO:0042025">
    <property type="term" value="C:host cell nucleus"/>
    <property type="evidence" value="ECO:0007669"/>
    <property type="project" value="UniProtKB-SubCell"/>
</dbReference>
<dbReference type="GO" id="GO:0005198">
    <property type="term" value="F:structural molecule activity"/>
    <property type="evidence" value="ECO:0007669"/>
    <property type="project" value="UniProtKB-UniRule"/>
</dbReference>
<keyword evidence="2 7" id="KW-0945">Host-virus interaction</keyword>
<reference evidence="10" key="1">
    <citation type="journal article" date="2019" name="Virol. J.">
        <title>Detection and genome characterization of two novel papillomaviruses and a novel polyomavirus in tree shrew (Tupaia belangeri chinensis) in China.</title>
        <authorList>
            <person name="Liu P."/>
            <person name="Qiu Y."/>
            <person name="Xing C."/>
            <person name="Zhou J.H."/>
            <person name="Yang W.H."/>
            <person name="Wang Q."/>
            <person name="Li J.Y."/>
            <person name="Han X."/>
            <person name="Zhang Y.Z."/>
            <person name="Ge X.Y."/>
        </authorList>
    </citation>
    <scope>NUCLEOTIDE SEQUENCE</scope>
</reference>
<dbReference type="PRINTS" id="PR00865">
    <property type="entry name" value="HPVCAPSIDL1"/>
</dbReference>
<dbReference type="GO" id="GO:0039620">
    <property type="term" value="C:T=7 icosahedral viral capsid"/>
    <property type="evidence" value="ECO:0007669"/>
    <property type="project" value="UniProtKB-UniRule"/>
</dbReference>
<dbReference type="HAMAP" id="MF_04002">
    <property type="entry name" value="PPV_L1"/>
    <property type="match status" value="1"/>
</dbReference>
<dbReference type="InterPro" id="IPR011222">
    <property type="entry name" value="dsDNA_vir_gr_I_capsid"/>
</dbReference>
<keyword evidence="4 7" id="KW-0946">Virion</keyword>
<dbReference type="GO" id="GO:0019062">
    <property type="term" value="P:virion attachment to host cell"/>
    <property type="evidence" value="ECO:0007669"/>
    <property type="project" value="UniProtKB-UniRule"/>
</dbReference>
<protein>
    <recommendedName>
        <fullName evidence="7 8">Major capsid protein L1</fullName>
    </recommendedName>
</protein>
<dbReference type="Pfam" id="PF00500">
    <property type="entry name" value="Late_protein_L1"/>
    <property type="match status" value="1"/>
</dbReference>
<evidence type="ECO:0000256" key="5">
    <source>
        <dbReference type="ARBA" id="ARBA00022921"/>
    </source>
</evidence>
<evidence type="ECO:0000256" key="1">
    <source>
        <dbReference type="ARBA" id="ARBA00022561"/>
    </source>
</evidence>
<dbReference type="Gene3D" id="2.60.175.20">
    <property type="entry name" value="Major capsid L1 (late) superfamily, Papillomavirus"/>
    <property type="match status" value="2"/>
</dbReference>
<name>A0AAE6D0N3_9PAPI</name>